<feature type="region of interest" description="Disordered" evidence="1">
    <location>
        <begin position="1"/>
        <end position="25"/>
    </location>
</feature>
<gene>
    <name evidence="2" type="ORF">ACFQDO_18655</name>
</gene>
<keyword evidence="3" id="KW-1185">Reference proteome</keyword>
<dbReference type="RefSeq" id="WP_345717686.1">
    <property type="nucleotide sequence ID" value="NZ_BAABFP010000007.1"/>
</dbReference>
<organism evidence="2 3">
    <name type="scientific">Angustibacter luteus</name>
    <dbReference type="NCBI Taxonomy" id="658456"/>
    <lineage>
        <taxon>Bacteria</taxon>
        <taxon>Bacillati</taxon>
        <taxon>Actinomycetota</taxon>
        <taxon>Actinomycetes</taxon>
        <taxon>Kineosporiales</taxon>
        <taxon>Kineosporiaceae</taxon>
    </lineage>
</organism>
<dbReference type="EMBL" id="JBHSRD010000008">
    <property type="protein sequence ID" value="MFC6009160.1"/>
    <property type="molecule type" value="Genomic_DNA"/>
</dbReference>
<evidence type="ECO:0000313" key="3">
    <source>
        <dbReference type="Proteomes" id="UP001596189"/>
    </source>
</evidence>
<reference evidence="3" key="1">
    <citation type="journal article" date="2019" name="Int. J. Syst. Evol. Microbiol.">
        <title>The Global Catalogue of Microorganisms (GCM) 10K type strain sequencing project: providing services to taxonomists for standard genome sequencing and annotation.</title>
        <authorList>
            <consortium name="The Broad Institute Genomics Platform"/>
            <consortium name="The Broad Institute Genome Sequencing Center for Infectious Disease"/>
            <person name="Wu L."/>
            <person name="Ma J."/>
        </authorList>
    </citation>
    <scope>NUCLEOTIDE SEQUENCE [LARGE SCALE GENOMIC DNA]</scope>
    <source>
        <strain evidence="3">KACC 14249</strain>
    </source>
</reference>
<comment type="caution">
    <text evidence="2">The sequence shown here is derived from an EMBL/GenBank/DDBJ whole genome shotgun (WGS) entry which is preliminary data.</text>
</comment>
<dbReference type="Proteomes" id="UP001596189">
    <property type="component" value="Unassembled WGS sequence"/>
</dbReference>
<accession>A0ABW1JJL5</accession>
<evidence type="ECO:0000313" key="2">
    <source>
        <dbReference type="EMBL" id="MFC6009160.1"/>
    </source>
</evidence>
<evidence type="ECO:0000256" key="1">
    <source>
        <dbReference type="SAM" id="MobiDB-lite"/>
    </source>
</evidence>
<proteinExistence type="predicted"/>
<name>A0ABW1JJL5_9ACTN</name>
<sequence>MSADAPAATPDPLDQPEQPLLTITFYDGGGEPCAAEQAAAAEGHPEKRCLACRKDQVSFDVPPGITLSKRDVAMTLGSVAYRLLLNPNSMASITPEVKP</sequence>
<feature type="compositionally biased region" description="Low complexity" evidence="1">
    <location>
        <begin position="1"/>
        <end position="21"/>
    </location>
</feature>
<protein>
    <submittedName>
        <fullName evidence="2">Uncharacterized protein</fullName>
    </submittedName>
</protein>